<evidence type="ECO:0008006" key="4">
    <source>
        <dbReference type="Google" id="ProtNLM"/>
    </source>
</evidence>
<name>A0ABQ3QXQ4_9ACTN</name>
<keyword evidence="3" id="KW-1185">Reference proteome</keyword>
<evidence type="ECO:0000313" key="3">
    <source>
        <dbReference type="Proteomes" id="UP001050808"/>
    </source>
</evidence>
<dbReference type="Proteomes" id="UP001050808">
    <property type="component" value="Unassembled WGS sequence"/>
</dbReference>
<reference evidence="2" key="1">
    <citation type="submission" date="2024-05" db="EMBL/GenBank/DDBJ databases">
        <title>Whole genome shotgun sequence of Streptomyces violascens NBRC 12920.</title>
        <authorList>
            <person name="Komaki H."/>
            <person name="Tamura T."/>
        </authorList>
    </citation>
    <scope>NUCLEOTIDE SEQUENCE</scope>
    <source>
        <strain evidence="2">NBRC 12920</strain>
    </source>
</reference>
<sequence length="343" mass="37058">MTTDLPKQAIQALLSDAGRSAVLANAVPAASETDLHSAFLHACEWDIAADIFRRLTAHADDIAIEKDDAEQRGRAQSGSVLQPASWHINEVSAQAARTLVRALEEEIAEAAVAVAEASQVRARIARSHEAPPTVPTSLPDARPPSPLETLIAFHHQLRAARLRVHALRTANNRTLQELALEEDLRERAAGGRDGLALELIDLYLTDDFFDLIADLSEGVPHPVPGYDGRDRPVTASLPDGQPVVFFPKHLPVVGHANYTPPPLPALGLPEVEPLSALARRHFPGAAVVVVTNGRFSATAQRYAQTSDVQLLGREGLERWATWSSPLDTVLGSCEVHTNAELVR</sequence>
<keyword evidence="1" id="KW-0175">Coiled coil</keyword>
<protein>
    <recommendedName>
        <fullName evidence="4">Restriction endonuclease type IV Mrr domain-containing protein</fullName>
    </recommendedName>
</protein>
<evidence type="ECO:0000256" key="1">
    <source>
        <dbReference type="SAM" id="Coils"/>
    </source>
</evidence>
<organism evidence="2 3">
    <name type="scientific">Streptomyces violascens</name>
    <dbReference type="NCBI Taxonomy" id="67381"/>
    <lineage>
        <taxon>Bacteria</taxon>
        <taxon>Bacillati</taxon>
        <taxon>Actinomycetota</taxon>
        <taxon>Actinomycetes</taxon>
        <taxon>Kitasatosporales</taxon>
        <taxon>Streptomycetaceae</taxon>
        <taxon>Streptomyces</taxon>
    </lineage>
</organism>
<accession>A0ABQ3QXQ4</accession>
<feature type="coiled-coil region" evidence="1">
    <location>
        <begin position="93"/>
        <end position="120"/>
    </location>
</feature>
<comment type="caution">
    <text evidence="2">The sequence shown here is derived from an EMBL/GenBank/DDBJ whole genome shotgun (WGS) entry which is preliminary data.</text>
</comment>
<evidence type="ECO:0000313" key="2">
    <source>
        <dbReference type="EMBL" id="GHI42057.1"/>
    </source>
</evidence>
<dbReference type="RefSeq" id="WP_189964587.1">
    <property type="nucleotide sequence ID" value="NZ_BMUA01000011.1"/>
</dbReference>
<proteinExistence type="predicted"/>
<dbReference type="EMBL" id="BNDY01000017">
    <property type="protein sequence ID" value="GHI42057.1"/>
    <property type="molecule type" value="Genomic_DNA"/>
</dbReference>
<gene>
    <name evidence="2" type="ORF">Sviol_64650</name>
</gene>